<evidence type="ECO:0000256" key="2">
    <source>
        <dbReference type="ARBA" id="ARBA00022454"/>
    </source>
</evidence>
<reference evidence="9" key="2">
    <citation type="submission" date="2014-09" db="EMBL/GenBank/DDBJ databases">
        <title>Criblamydia sequanensis harbors a mega-plasmid encoding arsenite resistance.</title>
        <authorList>
            <person name="Bertelli C."/>
            <person name="Goesmann A."/>
            <person name="Greub G."/>
        </authorList>
    </citation>
    <scope>NUCLEOTIDE SEQUENCE [LARGE SCALE GENOMIC DNA]</scope>
    <source>
        <strain evidence="9">CRIB-18</strain>
    </source>
</reference>
<reference evidence="9" key="1">
    <citation type="submission" date="2013-12" db="EMBL/GenBank/DDBJ databases">
        <authorList>
            <person name="Linke B."/>
        </authorList>
    </citation>
    <scope>NUCLEOTIDE SEQUENCE [LARGE SCALE GENOMIC DNA]</scope>
    <source>
        <strain evidence="9">CRIB-18</strain>
    </source>
</reference>
<keyword evidence="10" id="KW-1185">Reference proteome</keyword>
<dbReference type="PANTHER" id="PTHR46223">
    <property type="entry name" value="HISTONE-LYSINE N-METHYLTRANSFERASE SUV39H"/>
    <property type="match status" value="1"/>
</dbReference>
<protein>
    <submittedName>
        <fullName evidence="9">SET domain-containing protein</fullName>
    </submittedName>
</protein>
<dbReference type="SUPFAM" id="SSF82199">
    <property type="entry name" value="SET domain"/>
    <property type="match status" value="1"/>
</dbReference>
<dbReference type="GO" id="GO:0005694">
    <property type="term" value="C:chromosome"/>
    <property type="evidence" value="ECO:0007669"/>
    <property type="project" value="UniProtKB-SubCell"/>
</dbReference>
<evidence type="ECO:0000256" key="7">
    <source>
        <dbReference type="ARBA" id="ARBA00022833"/>
    </source>
</evidence>
<keyword evidence="5" id="KW-0949">S-adenosyl-L-methionine</keyword>
<dbReference type="STRING" id="1437425.CSEC_1766"/>
<proteinExistence type="predicted"/>
<dbReference type="RefSeq" id="WP_053331949.1">
    <property type="nucleotide sequence ID" value="NZ_CCEJ010000008.1"/>
</dbReference>
<evidence type="ECO:0000256" key="4">
    <source>
        <dbReference type="ARBA" id="ARBA00022679"/>
    </source>
</evidence>
<dbReference type="GO" id="GO:0032259">
    <property type="term" value="P:methylation"/>
    <property type="evidence" value="ECO:0007669"/>
    <property type="project" value="UniProtKB-KW"/>
</dbReference>
<dbReference type="InterPro" id="IPR046341">
    <property type="entry name" value="SET_dom_sf"/>
</dbReference>
<evidence type="ECO:0000313" key="9">
    <source>
        <dbReference type="EMBL" id="CDR34577.1"/>
    </source>
</evidence>
<dbReference type="eggNOG" id="COG2940">
    <property type="taxonomic scope" value="Bacteria"/>
</dbReference>
<gene>
    <name evidence="9" type="ORF">CSEC_1766</name>
</gene>
<keyword evidence="2" id="KW-0158">Chromosome</keyword>
<dbReference type="Proteomes" id="UP000031552">
    <property type="component" value="Unassembled WGS sequence"/>
</dbReference>
<evidence type="ECO:0000313" key="10">
    <source>
        <dbReference type="Proteomes" id="UP000031552"/>
    </source>
</evidence>
<dbReference type="PANTHER" id="PTHR46223:SF3">
    <property type="entry name" value="HISTONE-LYSINE N-METHYLTRANSFERASE SET-23"/>
    <property type="match status" value="1"/>
</dbReference>
<dbReference type="PROSITE" id="PS50280">
    <property type="entry name" value="SET"/>
    <property type="match status" value="1"/>
</dbReference>
<dbReference type="AlphaFoldDB" id="A0A090CZL5"/>
<evidence type="ECO:0000256" key="1">
    <source>
        <dbReference type="ARBA" id="ARBA00004286"/>
    </source>
</evidence>
<evidence type="ECO:0000256" key="3">
    <source>
        <dbReference type="ARBA" id="ARBA00022603"/>
    </source>
</evidence>
<evidence type="ECO:0000256" key="5">
    <source>
        <dbReference type="ARBA" id="ARBA00022691"/>
    </source>
</evidence>
<name>A0A090CZL5_9BACT</name>
<evidence type="ECO:0000256" key="6">
    <source>
        <dbReference type="ARBA" id="ARBA00022723"/>
    </source>
</evidence>
<dbReference type="SMART" id="SM00317">
    <property type="entry name" value="SET"/>
    <property type="match status" value="1"/>
</dbReference>
<dbReference type="EMBL" id="CCEJ010000008">
    <property type="protein sequence ID" value="CDR34577.1"/>
    <property type="molecule type" value="Genomic_DNA"/>
</dbReference>
<sequence>MLKENYFPEPLPYDPEFKKAREIKIAFKWDKLARRVRVKEFEKLTHVNYIDHLAFPSRKFCYELINEIKKGFDEGEIDKQAEWFGFQYRNELLQGKVADVSIRFIHDRIGFGVFADSPLKPGEFIGEYVGMILKVSRYFSSYINPYCFRYPLNKKLFNYTIDAESFANEVSFINHSKSPNAESIITLNHHLLHIVIRAIRPIETGEEITFDYGNDFLDDSLR</sequence>
<dbReference type="InterPro" id="IPR050973">
    <property type="entry name" value="H3K9_Histone-Lys_N-MTase"/>
</dbReference>
<keyword evidence="6" id="KW-0479">Metal-binding</keyword>
<keyword evidence="3" id="KW-0489">Methyltransferase</keyword>
<dbReference type="GO" id="GO:0046872">
    <property type="term" value="F:metal ion binding"/>
    <property type="evidence" value="ECO:0007669"/>
    <property type="project" value="UniProtKB-KW"/>
</dbReference>
<accession>A0A090CZL5</accession>
<organism evidence="9 10">
    <name type="scientific">Candidatus Criblamydia sequanensis CRIB-18</name>
    <dbReference type="NCBI Taxonomy" id="1437425"/>
    <lineage>
        <taxon>Bacteria</taxon>
        <taxon>Pseudomonadati</taxon>
        <taxon>Chlamydiota</taxon>
        <taxon>Chlamydiia</taxon>
        <taxon>Parachlamydiales</taxon>
        <taxon>Candidatus Criblamydiaceae</taxon>
        <taxon>Candidatus Criblamydia</taxon>
    </lineage>
</organism>
<feature type="domain" description="SET" evidence="8">
    <location>
        <begin position="98"/>
        <end position="213"/>
    </location>
</feature>
<dbReference type="InterPro" id="IPR001214">
    <property type="entry name" value="SET_dom"/>
</dbReference>
<dbReference type="Pfam" id="PF00856">
    <property type="entry name" value="SET"/>
    <property type="match status" value="1"/>
</dbReference>
<keyword evidence="7" id="KW-0862">Zinc</keyword>
<evidence type="ECO:0000259" key="8">
    <source>
        <dbReference type="PROSITE" id="PS50280"/>
    </source>
</evidence>
<dbReference type="Gene3D" id="2.170.270.10">
    <property type="entry name" value="SET domain"/>
    <property type="match status" value="1"/>
</dbReference>
<dbReference type="GO" id="GO:0008168">
    <property type="term" value="F:methyltransferase activity"/>
    <property type="evidence" value="ECO:0007669"/>
    <property type="project" value="UniProtKB-KW"/>
</dbReference>
<keyword evidence="4" id="KW-0808">Transferase</keyword>
<comment type="caution">
    <text evidence="9">The sequence shown here is derived from an EMBL/GenBank/DDBJ whole genome shotgun (WGS) entry which is preliminary data.</text>
</comment>
<comment type="subcellular location">
    <subcellularLocation>
        <location evidence="1">Chromosome</location>
    </subcellularLocation>
</comment>